<accession>A0A6C0BVT0</accession>
<proteinExistence type="predicted"/>
<name>A0A6C0BVT0_9ZZZZ</name>
<organism evidence="1">
    <name type="scientific">viral metagenome</name>
    <dbReference type="NCBI Taxonomy" id="1070528"/>
    <lineage>
        <taxon>unclassified sequences</taxon>
        <taxon>metagenomes</taxon>
        <taxon>organismal metagenomes</taxon>
    </lineage>
</organism>
<dbReference type="EMBL" id="MN739253">
    <property type="protein sequence ID" value="QHS95538.1"/>
    <property type="molecule type" value="Genomic_DNA"/>
</dbReference>
<evidence type="ECO:0000313" key="1">
    <source>
        <dbReference type="EMBL" id="QHS95538.1"/>
    </source>
</evidence>
<dbReference type="AlphaFoldDB" id="A0A6C0BVT0"/>
<protein>
    <submittedName>
        <fullName evidence="1">Uncharacterized protein</fullName>
    </submittedName>
</protein>
<reference evidence="1" key="1">
    <citation type="journal article" date="2020" name="Nature">
        <title>Giant virus diversity and host interactions through global metagenomics.</title>
        <authorList>
            <person name="Schulz F."/>
            <person name="Roux S."/>
            <person name="Paez-Espino D."/>
            <person name="Jungbluth S."/>
            <person name="Walsh D.A."/>
            <person name="Denef V.J."/>
            <person name="McMahon K.D."/>
            <person name="Konstantinidis K.T."/>
            <person name="Eloe-Fadrosh E.A."/>
            <person name="Kyrpides N.C."/>
            <person name="Woyke T."/>
        </authorList>
    </citation>
    <scope>NUCLEOTIDE SEQUENCE</scope>
    <source>
        <strain evidence="1">GVMAG-M-3300018868-6</strain>
    </source>
</reference>
<sequence>MDFISFNASLMINLFNGWKNNKEKNIIIDPMSCLIKLGLLAFYPVGTKISIVGNKITLAEPSIFQGAFRFLNGDGREDLHNLCVPIMKSIEWYWNTEDKEIGALFDYAITGLDKLRSTYPANSIISHCLDLYSQYLVCKKVKKMDENTTTSKKKKIATEIEDDNKIHNFLKTLWTPREIHIIIQTMLEYESKLKTNKQEMVKLHSILEMTSAKEMELSAFLKGHATSL</sequence>